<dbReference type="OrthoDB" id="3398195at2"/>
<reference evidence="1 2" key="1">
    <citation type="submission" date="2018-01" db="EMBL/GenBank/DDBJ databases">
        <title>Draft genome sequence of Nonomuraea sp. KC333.</title>
        <authorList>
            <person name="Sahin N."/>
            <person name="Saygin H."/>
            <person name="Ay H."/>
        </authorList>
    </citation>
    <scope>NUCLEOTIDE SEQUENCE [LARGE SCALE GENOMIC DNA]</scope>
    <source>
        <strain evidence="1 2">KC333</strain>
    </source>
</reference>
<evidence type="ECO:0000313" key="1">
    <source>
        <dbReference type="EMBL" id="PZG22806.1"/>
    </source>
</evidence>
<dbReference type="Gene3D" id="1.10.600.10">
    <property type="entry name" value="Farnesyl Diphosphate Synthase"/>
    <property type="match status" value="1"/>
</dbReference>
<proteinExistence type="predicted"/>
<organism evidence="1 2">
    <name type="scientific">Nonomuraea aridisoli</name>
    <dbReference type="NCBI Taxonomy" id="2070368"/>
    <lineage>
        <taxon>Bacteria</taxon>
        <taxon>Bacillati</taxon>
        <taxon>Actinomycetota</taxon>
        <taxon>Actinomycetes</taxon>
        <taxon>Streptosporangiales</taxon>
        <taxon>Streptosporangiaceae</taxon>
        <taxon>Nonomuraea</taxon>
    </lineage>
</organism>
<dbReference type="RefSeq" id="WP_111175663.1">
    <property type="nucleotide sequence ID" value="NZ_POUD01000006.1"/>
</dbReference>
<dbReference type="Proteomes" id="UP000249304">
    <property type="component" value="Unassembled WGS sequence"/>
</dbReference>
<comment type="caution">
    <text evidence="1">The sequence shown here is derived from an EMBL/GenBank/DDBJ whole genome shotgun (WGS) entry which is preliminary data.</text>
</comment>
<dbReference type="SUPFAM" id="SSF48576">
    <property type="entry name" value="Terpenoid synthases"/>
    <property type="match status" value="1"/>
</dbReference>
<sequence length="290" mass="32174">MPDDELGEAYALGRTCALAAECGRDLRRCAQMYGGLFPAAAFGSEFFTSLTLATAFSAPWAGAERLKILNRAALWVAALDRLVDHTTTTREQVNRLTRECLSVADGAVPRSAITRFLADLRDELATVNAFHGLRGLWRDQLARTLAGMATAWVWRDTGAVPTLARFLDNADSRGSCFVDLSHWIYTADDWARTHLDELRSVSGHVQRYLLLLGDVATYRRDVSWGDLNVLALGVSRGEVTAEMERLAREADVLIERIRRHSPRTAAYLRRQMGFSAGFTGISGLRWPGQL</sequence>
<dbReference type="InterPro" id="IPR008949">
    <property type="entry name" value="Isoprenoid_synthase_dom_sf"/>
</dbReference>
<accession>A0A2W2EEN4</accession>
<gene>
    <name evidence="1" type="ORF">C1J01_02915</name>
</gene>
<evidence type="ECO:0000313" key="2">
    <source>
        <dbReference type="Proteomes" id="UP000249304"/>
    </source>
</evidence>
<dbReference type="Pfam" id="PF19086">
    <property type="entry name" value="Terpene_syn_C_2"/>
    <property type="match status" value="1"/>
</dbReference>
<name>A0A2W2EEN4_9ACTN</name>
<dbReference type="AlphaFoldDB" id="A0A2W2EEN4"/>
<dbReference type="EMBL" id="POUD01000006">
    <property type="protein sequence ID" value="PZG22806.1"/>
    <property type="molecule type" value="Genomic_DNA"/>
</dbReference>
<protein>
    <submittedName>
        <fullName evidence="1">Terpene synthase</fullName>
    </submittedName>
</protein>
<keyword evidence="2" id="KW-1185">Reference proteome</keyword>